<feature type="transmembrane region" description="Helical" evidence="1">
    <location>
        <begin position="627"/>
        <end position="647"/>
    </location>
</feature>
<organism evidence="3 4">
    <name type="scientific">Uabimicrobium amorphum</name>
    <dbReference type="NCBI Taxonomy" id="2596890"/>
    <lineage>
        <taxon>Bacteria</taxon>
        <taxon>Pseudomonadati</taxon>
        <taxon>Planctomycetota</taxon>
        <taxon>Candidatus Uabimicrobiia</taxon>
        <taxon>Candidatus Uabimicrobiales</taxon>
        <taxon>Candidatus Uabimicrobiaceae</taxon>
        <taxon>Candidatus Uabimicrobium</taxon>
    </lineage>
</organism>
<proteinExistence type="predicted"/>
<accession>A0A5S9IJC1</accession>
<dbReference type="InterPro" id="IPR001054">
    <property type="entry name" value="A/G_cyclase"/>
</dbReference>
<dbReference type="Pfam" id="PF00211">
    <property type="entry name" value="Guanylate_cyc"/>
    <property type="match status" value="1"/>
</dbReference>
<feature type="transmembrane region" description="Helical" evidence="1">
    <location>
        <begin position="5"/>
        <end position="22"/>
    </location>
</feature>
<dbReference type="GO" id="GO:0004016">
    <property type="term" value="F:adenylate cyclase activity"/>
    <property type="evidence" value="ECO:0007669"/>
    <property type="project" value="UniProtKB-ARBA"/>
</dbReference>
<dbReference type="PROSITE" id="PS50125">
    <property type="entry name" value="GUANYLATE_CYCLASE_2"/>
    <property type="match status" value="1"/>
</dbReference>
<reference evidence="3 4" key="1">
    <citation type="submission" date="2019-08" db="EMBL/GenBank/DDBJ databases">
        <title>Complete genome sequence of Candidatus Uab amorphum.</title>
        <authorList>
            <person name="Shiratori T."/>
            <person name="Suzuki S."/>
            <person name="Kakizawa Y."/>
            <person name="Ishida K."/>
        </authorList>
    </citation>
    <scope>NUCLEOTIDE SEQUENCE [LARGE SCALE GENOMIC DNA]</scope>
    <source>
        <strain evidence="3 4">SRT547</strain>
    </source>
</reference>
<keyword evidence="1" id="KW-0812">Transmembrane</keyword>
<keyword evidence="1" id="KW-1133">Transmembrane helix</keyword>
<dbReference type="OrthoDB" id="9806704at2"/>
<dbReference type="GO" id="GO:0006171">
    <property type="term" value="P:cAMP biosynthetic process"/>
    <property type="evidence" value="ECO:0007669"/>
    <property type="project" value="TreeGrafter"/>
</dbReference>
<dbReference type="RefSeq" id="WP_151967143.1">
    <property type="nucleotide sequence ID" value="NZ_AP019860.1"/>
</dbReference>
<dbReference type="InterPro" id="IPR050697">
    <property type="entry name" value="Adenylyl/Guanylyl_Cyclase_3/4"/>
</dbReference>
<dbReference type="KEGG" id="uam:UABAM_01261"/>
<dbReference type="SMART" id="SM00044">
    <property type="entry name" value="CYCc"/>
    <property type="match status" value="1"/>
</dbReference>
<protein>
    <submittedName>
        <fullName evidence="3">Adenylate/guanylate cyclase domain-containing protein</fullName>
    </submittedName>
</protein>
<evidence type="ECO:0000313" key="4">
    <source>
        <dbReference type="Proteomes" id="UP000326354"/>
    </source>
</evidence>
<dbReference type="Gene3D" id="3.30.70.1230">
    <property type="entry name" value="Nucleotide cyclase"/>
    <property type="match status" value="1"/>
</dbReference>
<feature type="transmembrane region" description="Helical" evidence="1">
    <location>
        <begin position="653"/>
        <end position="676"/>
    </location>
</feature>
<dbReference type="SUPFAM" id="SSF55073">
    <property type="entry name" value="Nucleotide cyclase"/>
    <property type="match status" value="1"/>
</dbReference>
<evidence type="ECO:0000259" key="2">
    <source>
        <dbReference type="PROSITE" id="PS50125"/>
    </source>
</evidence>
<dbReference type="Proteomes" id="UP000326354">
    <property type="component" value="Chromosome"/>
</dbReference>
<dbReference type="AlphaFoldDB" id="A0A5S9IJC1"/>
<keyword evidence="1" id="KW-0472">Membrane</keyword>
<dbReference type="PANTHER" id="PTHR43081">
    <property type="entry name" value="ADENYLATE CYCLASE, TERMINAL-DIFFERENTIATION SPECIFIC-RELATED"/>
    <property type="match status" value="1"/>
</dbReference>
<sequence length="1017" mass="117704">MKKNILYVIFISIAIFVLHGFLTRFTAFDRAEYLVRDFFFDRREVKLEQYMGGEEVNPFTHEDTLIVKIDDVSLGNIGKWPWYRDVYAQYINAVNKFGPKQMQLDITFVLPERVPKTVATELQNEPQLLEKVSSIFSKSDDKFAQALKKYDNIYTDLFLVSQARPDISYIKQIQETENLVQQYSQKAPEDAVPMFRSLEPVLDKFAVNSMLSTVNALPDQDLILRRFPMVHVYQNSEGQKFYLYSSVLNMLLTHYRIKRDAVVIKEEEVILKGSHVPIDKKPQKRSLDSLKEKIKNINEPQQYSKNLYNYLLYEALVEQMEEDGAPAYPIHLVEEEGGYRLIDGKEIYDAALAAKSQKIQCIFYKKQDIVIKTPIVEDSNLNPIKHQVPINYPGRLRIDNFNEQTASVETYNTIPVKSFLDGYNIGFVPDFPGKGEKIAPETVAWYKNLCEKKRQSVISDFTSAYPEGGEEEFQTYILEENQIEGFYFFYAMFFEQMAEQFPGKKFSFRNYTRYYKDWSQQMGLPPEQVPPMTKRKLLEAIYNVYAEGVYNYYGKYLFVGAYSTGMADDVKTTPFGDMFGIGVMANAFNTIVVDNQILNVNATTQMVIFFVFAFILAMVYRWSNIRYCLFLFAAGIVSVGVIGYMIFYRDNLYLNMIPLFLVNTILFSGIISMRLLTEERNRKFLQNTFSQYISPELIDIMYDSKVQPQLGGESGIFTAYFTDIQGFSTFSEKLTATQVVELLNEYLTAMTDILLEEQGTLDKYEGDAIIAFFGAPLKSTEHAFFACKAAIRMQDKLEDLKAKWRQERSVENRNVKSLPDEEWAPGDKWPKIVHDMRMRIGINVGEIVVGNMGSKTRMNYTMMGDPVNLAARLESGAKQYGVYTLVSHFTAEHEFEHVELQRKVRMDEMVEIRFIDKITVVGKSEPVKVFEVISLKNDLSPREKILLPLFDEAMKLYQEMKWDEALAKFHEALEYERFPDGKTTPSEVFIERCKIFKETPPVAEGEEWDGVFRLASK</sequence>
<dbReference type="SMART" id="SM01080">
    <property type="entry name" value="CHASE2"/>
    <property type="match status" value="1"/>
</dbReference>
<dbReference type="GO" id="GO:0035556">
    <property type="term" value="P:intracellular signal transduction"/>
    <property type="evidence" value="ECO:0007669"/>
    <property type="project" value="InterPro"/>
</dbReference>
<name>A0A5S9IJC1_UABAM</name>
<gene>
    <name evidence="3" type="ORF">UABAM_01261</name>
</gene>
<feature type="transmembrane region" description="Helical" evidence="1">
    <location>
        <begin position="602"/>
        <end position="620"/>
    </location>
</feature>
<dbReference type="CDD" id="cd07302">
    <property type="entry name" value="CHD"/>
    <property type="match status" value="1"/>
</dbReference>
<keyword evidence="4" id="KW-1185">Reference proteome</keyword>
<dbReference type="EMBL" id="AP019860">
    <property type="protein sequence ID" value="BBM82918.1"/>
    <property type="molecule type" value="Genomic_DNA"/>
</dbReference>
<dbReference type="Pfam" id="PF05226">
    <property type="entry name" value="CHASE2"/>
    <property type="match status" value="1"/>
</dbReference>
<evidence type="ECO:0000313" key="3">
    <source>
        <dbReference type="EMBL" id="BBM82918.1"/>
    </source>
</evidence>
<dbReference type="InterPro" id="IPR029787">
    <property type="entry name" value="Nucleotide_cyclase"/>
</dbReference>
<dbReference type="InterPro" id="IPR007890">
    <property type="entry name" value="CHASE2"/>
</dbReference>
<evidence type="ECO:0000256" key="1">
    <source>
        <dbReference type="SAM" id="Phobius"/>
    </source>
</evidence>
<feature type="domain" description="Guanylate cyclase" evidence="2">
    <location>
        <begin position="718"/>
        <end position="874"/>
    </location>
</feature>
<dbReference type="PANTHER" id="PTHR43081:SF1">
    <property type="entry name" value="ADENYLATE CYCLASE, TERMINAL-DIFFERENTIATION SPECIFIC"/>
    <property type="match status" value="1"/>
</dbReference>